<dbReference type="Gene3D" id="3.90.550.10">
    <property type="entry name" value="Spore Coat Polysaccharide Biosynthesis Protein SpsA, Chain A"/>
    <property type="match status" value="1"/>
</dbReference>
<dbReference type="InterPro" id="IPR029044">
    <property type="entry name" value="Nucleotide-diphossugar_trans"/>
</dbReference>
<feature type="domain" description="Glycosyltransferase 2-like" evidence="4">
    <location>
        <begin position="2"/>
        <end position="120"/>
    </location>
</feature>
<name>A0A258CXJ8_CAUVI</name>
<evidence type="ECO:0000313" key="6">
    <source>
        <dbReference type="Proteomes" id="UP000215616"/>
    </source>
</evidence>
<protein>
    <recommendedName>
        <fullName evidence="4">Glycosyltransferase 2-like domain-containing protein</fullName>
    </recommendedName>
</protein>
<evidence type="ECO:0000313" key="5">
    <source>
        <dbReference type="EMBL" id="OYW99811.1"/>
    </source>
</evidence>
<evidence type="ECO:0000256" key="1">
    <source>
        <dbReference type="ARBA" id="ARBA00006739"/>
    </source>
</evidence>
<dbReference type="PANTHER" id="PTHR43179:SF12">
    <property type="entry name" value="GALACTOFURANOSYLTRANSFERASE GLFT2"/>
    <property type="match status" value="1"/>
</dbReference>
<accession>A0A258CXJ8</accession>
<evidence type="ECO:0000259" key="4">
    <source>
        <dbReference type="Pfam" id="PF00535"/>
    </source>
</evidence>
<dbReference type="PANTHER" id="PTHR43179">
    <property type="entry name" value="RHAMNOSYLTRANSFERASE WBBL"/>
    <property type="match status" value="1"/>
</dbReference>
<dbReference type="AlphaFoldDB" id="A0A258CXJ8"/>
<evidence type="ECO:0000256" key="3">
    <source>
        <dbReference type="ARBA" id="ARBA00022679"/>
    </source>
</evidence>
<organism evidence="5 6">
    <name type="scientific">Caulobacter vibrioides</name>
    <name type="common">Caulobacter crescentus</name>
    <dbReference type="NCBI Taxonomy" id="155892"/>
    <lineage>
        <taxon>Bacteria</taxon>
        <taxon>Pseudomonadati</taxon>
        <taxon>Pseudomonadota</taxon>
        <taxon>Alphaproteobacteria</taxon>
        <taxon>Caulobacterales</taxon>
        <taxon>Caulobacteraceae</taxon>
        <taxon>Caulobacter</taxon>
    </lineage>
</organism>
<keyword evidence="3" id="KW-0808">Transferase</keyword>
<dbReference type="GO" id="GO:0016757">
    <property type="term" value="F:glycosyltransferase activity"/>
    <property type="evidence" value="ECO:0007669"/>
    <property type="project" value="UniProtKB-KW"/>
</dbReference>
<keyword evidence="2" id="KW-0328">Glycosyltransferase</keyword>
<comment type="similarity">
    <text evidence="1">Belongs to the glycosyltransferase 2 family.</text>
</comment>
<dbReference type="InterPro" id="IPR001173">
    <property type="entry name" value="Glyco_trans_2-like"/>
</dbReference>
<evidence type="ECO:0000256" key="2">
    <source>
        <dbReference type="ARBA" id="ARBA00022676"/>
    </source>
</evidence>
<feature type="non-terminal residue" evidence="5">
    <location>
        <position position="1"/>
    </location>
</feature>
<comment type="caution">
    <text evidence="5">The sequence shown here is derived from an EMBL/GenBank/DDBJ whole genome shotgun (WGS) entry which is preliminary data.</text>
</comment>
<dbReference type="Pfam" id="PF00535">
    <property type="entry name" value="Glycos_transf_2"/>
    <property type="match status" value="1"/>
</dbReference>
<reference evidence="5 6" key="1">
    <citation type="submission" date="2017-03" db="EMBL/GenBank/DDBJ databases">
        <title>Lifting the veil on microbial sulfur biogeochemistry in mining wastewaters.</title>
        <authorList>
            <person name="Kantor R.S."/>
            <person name="Colenbrander Nelson T."/>
            <person name="Marshall S."/>
            <person name="Bennett D."/>
            <person name="Apte S."/>
            <person name="Camacho D."/>
            <person name="Thomas B.C."/>
            <person name="Warren L.A."/>
            <person name="Banfield J.F."/>
        </authorList>
    </citation>
    <scope>NUCLEOTIDE SEQUENCE [LARGE SCALE GENOMIC DNA]</scope>
    <source>
        <strain evidence="5">32-67-7</strain>
    </source>
</reference>
<proteinExistence type="inferred from homology"/>
<gene>
    <name evidence="5" type="ORF">B7Z12_17370</name>
</gene>
<dbReference type="Proteomes" id="UP000215616">
    <property type="component" value="Unassembled WGS sequence"/>
</dbReference>
<dbReference type="EMBL" id="NCDQ01000364">
    <property type="protein sequence ID" value="OYW99811.1"/>
    <property type="molecule type" value="Genomic_DNA"/>
</dbReference>
<sequence length="308" mass="33555">ALLETTLRSCLAQTNALGLAIEIVVVDNHPSGNGREIVERLAATTAWPVRYVVDLTRNMSVLRNRGFAESRGGLVAFIDDDEVAAVDWLDQLVAALRSAAADIAVGPRLAVFADEPPPYDPKGEQFARDLHLPDGALIDLTAPSGKPRYGLGTGNSLFDVARCFPAGESAMREEFGDAGGEDAELFVRLHRQGRRIVWAARAFVTETVAPHRTDIAYRLLRVRRETQHYVSIYLDAARYPRLVWAILMGKGLLQLAAGAALAAMTAEFGSRRRLAGRLLMAHGLGKLRWRRAVGYIPEPSSKDTASAS</sequence>
<dbReference type="SUPFAM" id="SSF53448">
    <property type="entry name" value="Nucleotide-diphospho-sugar transferases"/>
    <property type="match status" value="1"/>
</dbReference>